<dbReference type="GO" id="GO:0005829">
    <property type="term" value="C:cytosol"/>
    <property type="evidence" value="ECO:0007669"/>
    <property type="project" value="TreeGrafter"/>
</dbReference>
<keyword evidence="6" id="KW-0804">Transcription</keyword>
<dbReference type="Gene3D" id="3.40.50.2300">
    <property type="match status" value="1"/>
</dbReference>
<keyword evidence="3" id="KW-0902">Two-component regulatory system</keyword>
<keyword evidence="4" id="KW-0805">Transcription regulation</keyword>
<evidence type="ECO:0000259" key="10">
    <source>
        <dbReference type="PROSITE" id="PS51755"/>
    </source>
</evidence>
<proteinExistence type="predicted"/>
<dbReference type="CDD" id="cd00383">
    <property type="entry name" value="trans_reg_C"/>
    <property type="match status" value="1"/>
</dbReference>
<evidence type="ECO:0000256" key="1">
    <source>
        <dbReference type="ARBA" id="ARBA00004496"/>
    </source>
</evidence>
<dbReference type="SUPFAM" id="SSF52172">
    <property type="entry name" value="CheY-like"/>
    <property type="match status" value="1"/>
</dbReference>
<dbReference type="SUPFAM" id="SSF46894">
    <property type="entry name" value="C-terminal effector domain of the bipartite response regulators"/>
    <property type="match status" value="1"/>
</dbReference>
<dbReference type="Pfam" id="PF00072">
    <property type="entry name" value="Response_reg"/>
    <property type="match status" value="1"/>
</dbReference>
<feature type="domain" description="Response regulatory" evidence="9">
    <location>
        <begin position="7"/>
        <end position="120"/>
    </location>
</feature>
<dbReference type="STRING" id="268407.PWYN_28190"/>
<keyword evidence="12" id="KW-1185">Reference proteome</keyword>
<dbReference type="OrthoDB" id="9802426at2"/>
<accession>A0A098MA31</accession>
<dbReference type="FunFam" id="1.10.10.10:FF:000018">
    <property type="entry name" value="DNA-binding response regulator ResD"/>
    <property type="match status" value="1"/>
</dbReference>
<dbReference type="RefSeq" id="WP_036658515.1">
    <property type="nucleotide sequence ID" value="NZ_JQCR01000003.1"/>
</dbReference>
<dbReference type="eggNOG" id="COG0745">
    <property type="taxonomic scope" value="Bacteria"/>
</dbReference>
<comment type="caution">
    <text evidence="11">The sequence shown here is derived from an EMBL/GenBank/DDBJ whole genome shotgun (WGS) entry which is preliminary data.</text>
</comment>
<dbReference type="GO" id="GO:0032993">
    <property type="term" value="C:protein-DNA complex"/>
    <property type="evidence" value="ECO:0007669"/>
    <property type="project" value="TreeGrafter"/>
</dbReference>
<dbReference type="GO" id="GO:0006355">
    <property type="term" value="P:regulation of DNA-templated transcription"/>
    <property type="evidence" value="ECO:0007669"/>
    <property type="project" value="InterPro"/>
</dbReference>
<evidence type="ECO:0000313" key="12">
    <source>
        <dbReference type="Proteomes" id="UP000029734"/>
    </source>
</evidence>
<dbReference type="InterPro" id="IPR036388">
    <property type="entry name" value="WH-like_DNA-bd_sf"/>
</dbReference>
<dbReference type="InterPro" id="IPR001867">
    <property type="entry name" value="OmpR/PhoB-type_DNA-bd"/>
</dbReference>
<evidence type="ECO:0000313" key="11">
    <source>
        <dbReference type="EMBL" id="KGE18392.1"/>
    </source>
</evidence>
<name>A0A098MA31_9BACL</name>
<feature type="DNA-binding region" description="OmpR/PhoB-type" evidence="8">
    <location>
        <begin position="133"/>
        <end position="234"/>
    </location>
</feature>
<dbReference type="InterPro" id="IPR016032">
    <property type="entry name" value="Sig_transdc_resp-reg_C-effctor"/>
</dbReference>
<dbReference type="SMART" id="SM00448">
    <property type="entry name" value="REC"/>
    <property type="match status" value="1"/>
</dbReference>
<feature type="modified residue" description="4-aspartylphosphate" evidence="7">
    <location>
        <position position="56"/>
    </location>
</feature>
<gene>
    <name evidence="11" type="ORF">PWYN_28190</name>
</gene>
<dbReference type="InterPro" id="IPR039420">
    <property type="entry name" value="WalR-like"/>
</dbReference>
<evidence type="ECO:0000256" key="2">
    <source>
        <dbReference type="ARBA" id="ARBA00022553"/>
    </source>
</evidence>
<reference evidence="11 12" key="2">
    <citation type="submission" date="2014-10" db="EMBL/GenBank/DDBJ databases">
        <title>Comparative genomics of the Paenibacillus odorifer group.</title>
        <authorList>
            <person name="Tsai Y.-C."/>
            <person name="Martin N."/>
            <person name="Korlach J."/>
            <person name="Wiedmann M."/>
        </authorList>
    </citation>
    <scope>NUCLEOTIDE SEQUENCE [LARGE SCALE GENOMIC DNA]</scope>
    <source>
        <strain evidence="11 12">DSM 18334</strain>
    </source>
</reference>
<evidence type="ECO:0000256" key="8">
    <source>
        <dbReference type="PROSITE-ProRule" id="PRU01091"/>
    </source>
</evidence>
<evidence type="ECO:0000256" key="7">
    <source>
        <dbReference type="PROSITE-ProRule" id="PRU00169"/>
    </source>
</evidence>
<dbReference type="InterPro" id="IPR011006">
    <property type="entry name" value="CheY-like_superfamily"/>
</dbReference>
<dbReference type="GO" id="GO:0000976">
    <property type="term" value="F:transcription cis-regulatory region binding"/>
    <property type="evidence" value="ECO:0007669"/>
    <property type="project" value="TreeGrafter"/>
</dbReference>
<dbReference type="Proteomes" id="UP000029734">
    <property type="component" value="Unassembled WGS sequence"/>
</dbReference>
<dbReference type="PANTHER" id="PTHR48111">
    <property type="entry name" value="REGULATOR OF RPOS"/>
    <property type="match status" value="1"/>
</dbReference>
<evidence type="ECO:0000256" key="4">
    <source>
        <dbReference type="ARBA" id="ARBA00023015"/>
    </source>
</evidence>
<sequence>MIVNAGTILIVDDEYDILQVIKAYLQKNEYIVYEAGTGTQALELFDNLQPDLMVLDLMLPDMSGEEVCRTIRKKSNLPILMLTAKSSEDDMVNGLLIGADDYITKPFSPRELLARVTSLLRRSQLQLNPKEEEHALKYGGGRLSINSELHEVQVDGETVALTPIEFKLLEVLARHPKRAFSRYELVSLIQGDDFEGFERTIDVHIKNVRQKIGDDPKRPTFIATVFGIGYKFQVPADE</sequence>
<dbReference type="Gene3D" id="6.10.250.690">
    <property type="match status" value="1"/>
</dbReference>
<organism evidence="11 12">
    <name type="scientific">Paenibacillus wynnii</name>
    <dbReference type="NCBI Taxonomy" id="268407"/>
    <lineage>
        <taxon>Bacteria</taxon>
        <taxon>Bacillati</taxon>
        <taxon>Bacillota</taxon>
        <taxon>Bacilli</taxon>
        <taxon>Bacillales</taxon>
        <taxon>Paenibacillaceae</taxon>
        <taxon>Paenibacillus</taxon>
    </lineage>
</organism>
<dbReference type="EMBL" id="JQCR01000003">
    <property type="protein sequence ID" value="KGE18392.1"/>
    <property type="molecule type" value="Genomic_DNA"/>
</dbReference>
<keyword evidence="5 8" id="KW-0238">DNA-binding</keyword>
<evidence type="ECO:0000256" key="3">
    <source>
        <dbReference type="ARBA" id="ARBA00023012"/>
    </source>
</evidence>
<evidence type="ECO:0000259" key="9">
    <source>
        <dbReference type="PROSITE" id="PS50110"/>
    </source>
</evidence>
<evidence type="ECO:0000256" key="5">
    <source>
        <dbReference type="ARBA" id="ARBA00023125"/>
    </source>
</evidence>
<keyword evidence="2 7" id="KW-0597">Phosphoprotein</keyword>
<dbReference type="CDD" id="cd17574">
    <property type="entry name" value="REC_OmpR"/>
    <property type="match status" value="1"/>
</dbReference>
<protein>
    <submittedName>
        <fullName evidence="11">Transcriptional regulator</fullName>
    </submittedName>
</protein>
<dbReference type="Gene3D" id="1.10.10.10">
    <property type="entry name" value="Winged helix-like DNA-binding domain superfamily/Winged helix DNA-binding domain"/>
    <property type="match status" value="1"/>
</dbReference>
<dbReference type="PROSITE" id="PS51755">
    <property type="entry name" value="OMPR_PHOB"/>
    <property type="match status" value="1"/>
</dbReference>
<dbReference type="InterPro" id="IPR001789">
    <property type="entry name" value="Sig_transdc_resp-reg_receiver"/>
</dbReference>
<dbReference type="PANTHER" id="PTHR48111:SF73">
    <property type="entry name" value="ALKALINE PHOSPHATASE SYNTHESIS TRANSCRIPTIONAL REGULATORY PROTEIN PHOP"/>
    <property type="match status" value="1"/>
</dbReference>
<evidence type="ECO:0000256" key="6">
    <source>
        <dbReference type="ARBA" id="ARBA00023163"/>
    </source>
</evidence>
<dbReference type="AlphaFoldDB" id="A0A098MA31"/>
<comment type="subcellular location">
    <subcellularLocation>
        <location evidence="1">Cytoplasm</location>
    </subcellularLocation>
</comment>
<dbReference type="PROSITE" id="PS50110">
    <property type="entry name" value="RESPONSE_REGULATORY"/>
    <property type="match status" value="1"/>
</dbReference>
<dbReference type="Pfam" id="PF00486">
    <property type="entry name" value="Trans_reg_C"/>
    <property type="match status" value="1"/>
</dbReference>
<dbReference type="GO" id="GO:0000156">
    <property type="term" value="F:phosphorelay response regulator activity"/>
    <property type="evidence" value="ECO:0007669"/>
    <property type="project" value="TreeGrafter"/>
</dbReference>
<dbReference type="FunFam" id="3.40.50.2300:FF:000001">
    <property type="entry name" value="DNA-binding response regulator PhoB"/>
    <property type="match status" value="1"/>
</dbReference>
<feature type="domain" description="OmpR/PhoB-type" evidence="10">
    <location>
        <begin position="133"/>
        <end position="234"/>
    </location>
</feature>
<reference evidence="11 12" key="1">
    <citation type="submission" date="2014-08" db="EMBL/GenBank/DDBJ databases">
        <authorList>
            <person name="den Bakker H.C."/>
        </authorList>
    </citation>
    <scope>NUCLEOTIDE SEQUENCE [LARGE SCALE GENOMIC DNA]</scope>
    <source>
        <strain evidence="11 12">DSM 18334</strain>
    </source>
</reference>
<dbReference type="SMART" id="SM00862">
    <property type="entry name" value="Trans_reg_C"/>
    <property type="match status" value="1"/>
</dbReference>